<evidence type="ECO:0000313" key="3">
    <source>
        <dbReference type="EnsemblMetazoa" id="G3159.6:cds"/>
    </source>
</evidence>
<dbReference type="Proteomes" id="UP000005408">
    <property type="component" value="Unassembled WGS sequence"/>
</dbReference>
<dbReference type="AlphaFoldDB" id="A0A8W8M438"/>
<evidence type="ECO:0000256" key="1">
    <source>
        <dbReference type="SAM" id="Coils"/>
    </source>
</evidence>
<reference evidence="3" key="1">
    <citation type="submission" date="2022-08" db="UniProtKB">
        <authorList>
            <consortium name="EnsemblMetazoa"/>
        </authorList>
    </citation>
    <scope>IDENTIFICATION</scope>
    <source>
        <strain evidence="3">05x7-T-G4-1.051#20</strain>
    </source>
</reference>
<feature type="region of interest" description="Disordered" evidence="2">
    <location>
        <begin position="28"/>
        <end position="54"/>
    </location>
</feature>
<organism evidence="3 4">
    <name type="scientific">Magallana gigas</name>
    <name type="common">Pacific oyster</name>
    <name type="synonym">Crassostrea gigas</name>
    <dbReference type="NCBI Taxonomy" id="29159"/>
    <lineage>
        <taxon>Eukaryota</taxon>
        <taxon>Metazoa</taxon>
        <taxon>Spiralia</taxon>
        <taxon>Lophotrochozoa</taxon>
        <taxon>Mollusca</taxon>
        <taxon>Bivalvia</taxon>
        <taxon>Autobranchia</taxon>
        <taxon>Pteriomorphia</taxon>
        <taxon>Ostreida</taxon>
        <taxon>Ostreoidea</taxon>
        <taxon>Ostreidae</taxon>
        <taxon>Magallana</taxon>
    </lineage>
</organism>
<dbReference type="EnsemblMetazoa" id="G3159.6">
    <property type="protein sequence ID" value="G3159.6:cds"/>
    <property type="gene ID" value="G3159"/>
</dbReference>
<evidence type="ECO:0000256" key="2">
    <source>
        <dbReference type="SAM" id="MobiDB-lite"/>
    </source>
</evidence>
<evidence type="ECO:0000313" key="4">
    <source>
        <dbReference type="Proteomes" id="UP000005408"/>
    </source>
</evidence>
<sequence>MTSAILTVHLRFTLRNRMYDSIRETTPLRMHHNTGGGGPHNASELSTDGDYSSRQPKIQTHLAYQKNQFPVNLDFAVFNNSMDPRSFQHSSPGSMSMDTKRREQRMADLWSHSNGVSQSQFLSVVRELKRTQNALKEALKKPGKGDQPIETTSTLLLESRVKAQQIEICELKQRIENLQVHKKQLKNNIEGISVAPSSSSFEISRTSRENSFSKEEAEFSRREKQLQDEINNWKQKVENLRKENNEMKESCSRLEKSLEEGKMSSIQRLTELTKENAMFTKRLAEAEEIQKILLDQVQQLNYRLKEETERLQKMEESYKQAIQDKNVYEQRIAEMKACQVQETNPIYRSPKTVAHGSYEKPVSGRTHRTVEDLHEALNEFRRQPSHNPRTYRCDRCYEEFTSEEDHLQHIQKCYD</sequence>
<feature type="coiled-coil region" evidence="1">
    <location>
        <begin position="168"/>
        <end position="331"/>
    </location>
</feature>
<feature type="compositionally biased region" description="Polar residues" evidence="2">
    <location>
        <begin position="43"/>
        <end position="54"/>
    </location>
</feature>
<protein>
    <submittedName>
        <fullName evidence="3">Uncharacterized protein</fullName>
    </submittedName>
</protein>
<keyword evidence="1" id="KW-0175">Coiled coil</keyword>
<keyword evidence="4" id="KW-1185">Reference proteome</keyword>
<name>A0A8W8M438_MAGGI</name>
<proteinExistence type="predicted"/>
<accession>A0A8W8M438</accession>